<feature type="transmembrane region" description="Helical" evidence="2">
    <location>
        <begin position="202"/>
        <end position="220"/>
    </location>
</feature>
<protein>
    <submittedName>
        <fullName evidence="3">DUF998 domain-containing protein</fullName>
    </submittedName>
</protein>
<keyword evidence="2" id="KW-0472">Membrane</keyword>
<feature type="transmembrane region" description="Helical" evidence="2">
    <location>
        <begin position="166"/>
        <end position="190"/>
    </location>
</feature>
<dbReference type="RefSeq" id="WP_310928445.1">
    <property type="nucleotide sequence ID" value="NZ_JAMQOQ010000002.1"/>
</dbReference>
<feature type="transmembrane region" description="Helical" evidence="2">
    <location>
        <begin position="75"/>
        <end position="97"/>
    </location>
</feature>
<feature type="transmembrane region" description="Helical" evidence="2">
    <location>
        <begin position="133"/>
        <end position="154"/>
    </location>
</feature>
<sequence>MATTTTRTGDYENETGTESEYGYDRRRSLGGALLFAFGVVALMGIITAEAFYPGYNAGVQEISDLGATVPPDSIILQPSATIFNVTMMVSGALVLAATYLLRPTLRDRAFTVALGLLGLGVLGVGVFDGSEAPMHGLFALLTFFAGGVTAALAYRVVETPFRYVSLGIGAFVLALLVSIFAFGLAGLAHPLAFLGLGGMERYVAYPVLLWTLGFGGYLMGASTTPAENAATVE</sequence>
<gene>
    <name evidence="3" type="ORF">NDI79_10590</name>
</gene>
<organism evidence="3 4">
    <name type="scientific">Halogeometricum luteum</name>
    <dbReference type="NCBI Taxonomy" id="2950537"/>
    <lineage>
        <taxon>Archaea</taxon>
        <taxon>Methanobacteriati</taxon>
        <taxon>Methanobacteriota</taxon>
        <taxon>Stenosarchaea group</taxon>
        <taxon>Halobacteria</taxon>
        <taxon>Halobacteriales</taxon>
        <taxon>Haloferacaceae</taxon>
        <taxon>Halogeometricum</taxon>
    </lineage>
</organism>
<keyword evidence="4" id="KW-1185">Reference proteome</keyword>
<feature type="compositionally biased region" description="Polar residues" evidence="1">
    <location>
        <begin position="1"/>
        <end position="10"/>
    </location>
</feature>
<feature type="transmembrane region" description="Helical" evidence="2">
    <location>
        <begin position="32"/>
        <end position="55"/>
    </location>
</feature>
<comment type="caution">
    <text evidence="3">The sequence shown here is derived from an EMBL/GenBank/DDBJ whole genome shotgun (WGS) entry which is preliminary data.</text>
</comment>
<accession>A0ABU2G1F7</accession>
<name>A0ABU2G1F7_9EURY</name>
<keyword evidence="2" id="KW-1133">Transmembrane helix</keyword>
<evidence type="ECO:0000313" key="3">
    <source>
        <dbReference type="EMBL" id="MDS0294620.1"/>
    </source>
</evidence>
<evidence type="ECO:0000256" key="2">
    <source>
        <dbReference type="SAM" id="Phobius"/>
    </source>
</evidence>
<reference evidence="3 4" key="1">
    <citation type="submission" date="2022-06" db="EMBL/GenBank/DDBJ databases">
        <title>Halogeometricum sp. a new haloarchaeum isolate from saline soil.</title>
        <authorList>
            <person name="Strakova D."/>
            <person name="Galisteo C."/>
            <person name="Sanchez-Porro C."/>
            <person name="Ventosa A."/>
        </authorList>
    </citation>
    <scope>NUCLEOTIDE SEQUENCE [LARGE SCALE GENOMIC DNA]</scope>
    <source>
        <strain evidence="4">S3BR25-2</strain>
    </source>
</reference>
<dbReference type="Pfam" id="PF06197">
    <property type="entry name" value="DUF998"/>
    <property type="match status" value="1"/>
</dbReference>
<keyword evidence="2" id="KW-0812">Transmembrane</keyword>
<dbReference type="EMBL" id="JAMQOQ010000002">
    <property type="protein sequence ID" value="MDS0294620.1"/>
    <property type="molecule type" value="Genomic_DNA"/>
</dbReference>
<dbReference type="InterPro" id="IPR009339">
    <property type="entry name" value="DUF998"/>
</dbReference>
<feature type="region of interest" description="Disordered" evidence="1">
    <location>
        <begin position="1"/>
        <end position="20"/>
    </location>
</feature>
<feature type="transmembrane region" description="Helical" evidence="2">
    <location>
        <begin position="109"/>
        <end position="127"/>
    </location>
</feature>
<proteinExistence type="predicted"/>
<evidence type="ECO:0000313" key="4">
    <source>
        <dbReference type="Proteomes" id="UP001254813"/>
    </source>
</evidence>
<evidence type="ECO:0000256" key="1">
    <source>
        <dbReference type="SAM" id="MobiDB-lite"/>
    </source>
</evidence>
<dbReference type="Proteomes" id="UP001254813">
    <property type="component" value="Unassembled WGS sequence"/>
</dbReference>